<dbReference type="EMBL" id="LFWA01000001">
    <property type="protein sequence ID" value="KTW32644.1"/>
    <property type="molecule type" value="Genomic_DNA"/>
</dbReference>
<protein>
    <submittedName>
        <fullName evidence="13">Succinate dehydrogenase, cytochrome b556 subunit</fullName>
    </submittedName>
</protein>
<dbReference type="Gene3D" id="1.20.1300.10">
    <property type="entry name" value="Fumarate reductase/succinate dehydrogenase, transmembrane subunit"/>
    <property type="match status" value="1"/>
</dbReference>
<dbReference type="RefSeq" id="XP_018231336.1">
    <property type="nucleotide sequence ID" value="XM_018372396.1"/>
</dbReference>
<keyword evidence="14" id="KW-1185">Reference proteome</keyword>
<dbReference type="FunFam" id="1.20.1300.10:FF:000008">
    <property type="entry name" value="Succinate dehydrogenase cytochrome b560 subunit"/>
    <property type="match status" value="1"/>
</dbReference>
<dbReference type="CDD" id="cd03499">
    <property type="entry name" value="SQR_TypeC_SdhC"/>
    <property type="match status" value="1"/>
</dbReference>
<evidence type="ECO:0000256" key="12">
    <source>
        <dbReference type="SAM" id="Phobius"/>
    </source>
</evidence>
<dbReference type="STRING" id="1408657.A0A0W4ZW86"/>
<dbReference type="Proteomes" id="UP000053447">
    <property type="component" value="Unassembled WGS sequence"/>
</dbReference>
<keyword evidence="3" id="KW-0349">Heme</keyword>
<evidence type="ECO:0000256" key="6">
    <source>
        <dbReference type="ARBA" id="ARBA00022792"/>
    </source>
</evidence>
<keyword evidence="4 12" id="KW-0812">Transmembrane</keyword>
<name>A0A0W4ZW86_PNEJ7</name>
<comment type="subcellular location">
    <subcellularLocation>
        <location evidence="1">Mitochondrion inner membrane</location>
        <topology evidence="1">Multi-pass membrane protein</topology>
    </subcellularLocation>
</comment>
<comment type="similarity">
    <text evidence="2">Belongs to the cytochrome b560 family.</text>
</comment>
<dbReference type="Pfam" id="PF01127">
    <property type="entry name" value="Sdh_cyt"/>
    <property type="match status" value="1"/>
</dbReference>
<keyword evidence="9" id="KW-0408">Iron</keyword>
<dbReference type="GO" id="GO:0006099">
    <property type="term" value="P:tricarboxylic acid cycle"/>
    <property type="evidence" value="ECO:0007669"/>
    <property type="project" value="InterPro"/>
</dbReference>
<keyword evidence="11 12" id="KW-0472">Membrane</keyword>
<evidence type="ECO:0000256" key="10">
    <source>
        <dbReference type="ARBA" id="ARBA00023128"/>
    </source>
</evidence>
<feature type="transmembrane region" description="Helical" evidence="12">
    <location>
        <begin position="175"/>
        <end position="196"/>
    </location>
</feature>
<feature type="transmembrane region" description="Helical" evidence="12">
    <location>
        <begin position="94"/>
        <end position="116"/>
    </location>
</feature>
<reference evidence="14" key="1">
    <citation type="journal article" date="2016" name="Nat. Commun.">
        <title>Genome analysis of three Pneumocystis species reveals adaptation mechanisms to life exclusively in mammalian hosts.</title>
        <authorList>
            <person name="Ma L."/>
            <person name="Chen Z."/>
            <person name="Huang D.W."/>
            <person name="Kutty G."/>
            <person name="Ishihara M."/>
            <person name="Wang H."/>
            <person name="Abouelleil A."/>
            <person name="Bishop L."/>
            <person name="Davey E."/>
            <person name="Deng R."/>
            <person name="Deng X."/>
            <person name="Fan L."/>
            <person name="Fantoni G."/>
            <person name="Fitzgerald M."/>
            <person name="Gogineni E."/>
            <person name="Goldberg J.M."/>
            <person name="Handley G."/>
            <person name="Hu X."/>
            <person name="Huber C."/>
            <person name="Jiao X."/>
            <person name="Jones K."/>
            <person name="Levin J.Z."/>
            <person name="Liu Y."/>
            <person name="Macdonald P."/>
            <person name="Melnikov A."/>
            <person name="Raley C."/>
            <person name="Sassi M."/>
            <person name="Sherman B.T."/>
            <person name="Song X."/>
            <person name="Sykes S."/>
            <person name="Tran B."/>
            <person name="Walsh L."/>
            <person name="Xia Y."/>
            <person name="Yang J."/>
            <person name="Young S."/>
            <person name="Zeng Q."/>
            <person name="Zheng X."/>
            <person name="Stephens R."/>
            <person name="Nusbaum C."/>
            <person name="Birren B.W."/>
            <person name="Azadi P."/>
            <person name="Lempicki R.A."/>
            <person name="Cuomo C.A."/>
            <person name="Kovacs J.A."/>
        </authorList>
    </citation>
    <scope>NUCLEOTIDE SEQUENCE [LARGE SCALE GENOMIC DNA]</scope>
    <source>
        <strain evidence="14">RU7</strain>
    </source>
</reference>
<dbReference type="AlphaFoldDB" id="A0A0W4ZW86"/>
<dbReference type="eggNOG" id="KOG0449">
    <property type="taxonomic scope" value="Eukaryota"/>
</dbReference>
<evidence type="ECO:0000313" key="14">
    <source>
        <dbReference type="Proteomes" id="UP000053447"/>
    </source>
</evidence>
<accession>A0A0W4ZW86</accession>
<comment type="caution">
    <text evidence="13">The sequence shown here is derived from an EMBL/GenBank/DDBJ whole genome shotgun (WGS) entry which is preliminary data.</text>
</comment>
<keyword evidence="10" id="KW-0496">Mitochondrion</keyword>
<evidence type="ECO:0000256" key="4">
    <source>
        <dbReference type="ARBA" id="ARBA00022692"/>
    </source>
</evidence>
<dbReference type="GO" id="GO:0009055">
    <property type="term" value="F:electron transfer activity"/>
    <property type="evidence" value="ECO:0007669"/>
    <property type="project" value="InterPro"/>
</dbReference>
<dbReference type="GeneID" id="28938651"/>
<evidence type="ECO:0000256" key="2">
    <source>
        <dbReference type="ARBA" id="ARBA00007244"/>
    </source>
</evidence>
<evidence type="ECO:0000256" key="8">
    <source>
        <dbReference type="ARBA" id="ARBA00022989"/>
    </source>
</evidence>
<keyword evidence="8 12" id="KW-1133">Transmembrane helix</keyword>
<organism evidence="13 14">
    <name type="scientific">Pneumocystis jirovecii (strain RU7)</name>
    <name type="common">Human pneumocystis pneumonia agent</name>
    <dbReference type="NCBI Taxonomy" id="1408657"/>
    <lineage>
        <taxon>Eukaryota</taxon>
        <taxon>Fungi</taxon>
        <taxon>Dikarya</taxon>
        <taxon>Ascomycota</taxon>
        <taxon>Taphrinomycotina</taxon>
        <taxon>Pneumocystomycetes</taxon>
        <taxon>Pneumocystaceae</taxon>
        <taxon>Pneumocystis</taxon>
    </lineage>
</organism>
<keyword evidence="6" id="KW-0999">Mitochondrion inner membrane</keyword>
<dbReference type="GO" id="GO:0046872">
    <property type="term" value="F:metal ion binding"/>
    <property type="evidence" value="ECO:0007669"/>
    <property type="project" value="UniProtKB-KW"/>
</dbReference>
<dbReference type="NCBIfam" id="TIGR02970">
    <property type="entry name" value="succ_dehyd_cytB"/>
    <property type="match status" value="1"/>
</dbReference>
<evidence type="ECO:0000256" key="7">
    <source>
        <dbReference type="ARBA" id="ARBA00022946"/>
    </source>
</evidence>
<dbReference type="PANTHER" id="PTHR10978:SF5">
    <property type="entry name" value="SUCCINATE DEHYDROGENASE CYTOCHROME B560 SUBUNIT, MITOCHONDRIAL"/>
    <property type="match status" value="1"/>
</dbReference>
<proteinExistence type="inferred from homology"/>
<dbReference type="OrthoDB" id="588261at2759"/>
<dbReference type="InterPro" id="IPR034804">
    <property type="entry name" value="SQR/QFR_C/D"/>
</dbReference>
<evidence type="ECO:0000256" key="9">
    <source>
        <dbReference type="ARBA" id="ARBA00023004"/>
    </source>
</evidence>
<evidence type="ECO:0000313" key="13">
    <source>
        <dbReference type="EMBL" id="KTW32644.1"/>
    </source>
</evidence>
<evidence type="ECO:0000256" key="3">
    <source>
        <dbReference type="ARBA" id="ARBA00022617"/>
    </source>
</evidence>
<evidence type="ECO:0000256" key="1">
    <source>
        <dbReference type="ARBA" id="ARBA00004448"/>
    </source>
</evidence>
<dbReference type="PROSITE" id="PS01001">
    <property type="entry name" value="SDH_CYT_2"/>
    <property type="match status" value="1"/>
</dbReference>
<keyword evidence="5" id="KW-0479">Metal-binding</keyword>
<gene>
    <name evidence="13" type="ORF">T551_00129</name>
</gene>
<evidence type="ECO:0000256" key="11">
    <source>
        <dbReference type="ARBA" id="ARBA00023136"/>
    </source>
</evidence>
<dbReference type="PANTHER" id="PTHR10978">
    <property type="entry name" value="SUCCINATE DEHYDROGENASE CYTOCHROME B560 SUBUNIT"/>
    <property type="match status" value="1"/>
</dbReference>
<dbReference type="GO" id="GO:0005743">
    <property type="term" value="C:mitochondrial inner membrane"/>
    <property type="evidence" value="ECO:0007669"/>
    <property type="project" value="UniProtKB-SubCell"/>
</dbReference>
<dbReference type="InterPro" id="IPR018495">
    <property type="entry name" value="Succ_DH_cyt_bsu_CS"/>
</dbReference>
<dbReference type="InterPro" id="IPR000701">
    <property type="entry name" value="SuccDH_FuR_B_TM-su"/>
</dbReference>
<evidence type="ECO:0000256" key="5">
    <source>
        <dbReference type="ARBA" id="ARBA00022723"/>
    </source>
</evidence>
<dbReference type="VEuPathDB" id="FungiDB:T551_00129"/>
<dbReference type="GO" id="GO:0006121">
    <property type="term" value="P:mitochondrial electron transport, succinate to ubiquinone"/>
    <property type="evidence" value="ECO:0007669"/>
    <property type="project" value="TreeGrafter"/>
</dbReference>
<sequence length="197" mass="22485">MKCLKSTKYLCFNGNYFFFPKKRLQIIYLTFSTGILDRTYLLRNGIPGVFIRGIETQTISEKDSLKVLAEQRLRRPNSPHLSIYQPQLTWYMSAFNRITGCLVSGGLYVFAISYLASPVFGWHLDSASIASMFHTWPTQAKVLTKFVFAFPFTYHSFNGLRHLYWDTGRGLTLKGVYMTGYIVMGLSTISALTLALI</sequence>
<dbReference type="InterPro" id="IPR014314">
    <property type="entry name" value="Succ_DH_cytb556"/>
</dbReference>
<dbReference type="SUPFAM" id="SSF81343">
    <property type="entry name" value="Fumarate reductase respiratory complex transmembrane subunits"/>
    <property type="match status" value="1"/>
</dbReference>
<keyword evidence="7" id="KW-0809">Transit peptide</keyword>